<proteinExistence type="predicted"/>
<organism evidence="1 2">
    <name type="scientific">Candidatus Methylumidiphilus alinenensis</name>
    <dbReference type="NCBI Taxonomy" id="2202197"/>
    <lineage>
        <taxon>Bacteria</taxon>
        <taxon>Pseudomonadati</taxon>
        <taxon>Pseudomonadota</taxon>
        <taxon>Gammaproteobacteria</taxon>
        <taxon>Methylococcales</taxon>
        <taxon>Candidatus Methylumidiphilus</taxon>
    </lineage>
</organism>
<protein>
    <submittedName>
        <fullName evidence="1">Uncharacterized protein</fullName>
    </submittedName>
</protein>
<comment type="caution">
    <text evidence="1">The sequence shown here is derived from an EMBL/GenBank/DDBJ whole genome shotgun (WGS) entry which is preliminary data.</text>
</comment>
<evidence type="ECO:0000313" key="2">
    <source>
        <dbReference type="Proteomes" id="UP000249396"/>
    </source>
</evidence>
<dbReference type="AlphaFoldDB" id="A0A2W4R7R5"/>
<name>A0A2W4R7R5_9GAMM</name>
<evidence type="ECO:0000313" key="1">
    <source>
        <dbReference type="EMBL" id="PZN76068.1"/>
    </source>
</evidence>
<dbReference type="Proteomes" id="UP000249396">
    <property type="component" value="Unassembled WGS sequence"/>
</dbReference>
<reference evidence="1 2" key="1">
    <citation type="journal article" date="2018" name="Aquat. Microb. Ecol.">
        <title>Gammaproteobacterial methanotrophs dominate.</title>
        <authorList>
            <person name="Rissanen A.J."/>
            <person name="Saarenheimo J."/>
            <person name="Tiirola M."/>
            <person name="Peura S."/>
            <person name="Aalto S.L."/>
            <person name="Karvinen A."/>
            <person name="Nykanen H."/>
        </authorList>
    </citation>
    <scope>NUCLEOTIDE SEQUENCE [LARGE SCALE GENOMIC DNA]</scope>
    <source>
        <strain evidence="1">AMbin10</strain>
    </source>
</reference>
<dbReference type="Pfam" id="PF11130">
    <property type="entry name" value="TraC_F_IV"/>
    <property type="match status" value="1"/>
</dbReference>
<dbReference type="EMBL" id="QJPH01000368">
    <property type="protein sequence ID" value="PZN76068.1"/>
    <property type="molecule type" value="Genomic_DNA"/>
</dbReference>
<dbReference type="InterPro" id="IPR025955">
    <property type="entry name" value="TraC/Conjuga_ATPase"/>
</dbReference>
<gene>
    <name evidence="1" type="ORF">DM484_17375</name>
</gene>
<accession>A0A2W4R7R5</accession>
<sequence length="302" mass="33993">MPHLAYDTEKSLYILNDGYVGFGFVSMPLSGVDDTVTQRLNAFLTFDYPEGSFIQIMLLASPDIRVRMEAMLNMRDVEGSKSLKKSAENRVGLFVGATEHAISHNLPAYVRDFKVIISVKIPQASPDGMPTGKDMEMAADFRLKTGESLKSAGLGIENLAPETLLRIIGTLFHWGPNANWKHPEPVYDGSLPLNEQIPESDDMIEVDQNGVWLGHQRLRMLSPGRLPDTMDLWNMRRIIGDPMTGMRGIHGNFFINLNLFIPDNAMERSTLDRKRNAITPRRLARCRISSRRFCTRSRAPTS</sequence>